<gene>
    <name evidence="3" type="primary">C1H16ORF88</name>
</gene>
<dbReference type="PANTHER" id="PTHR22426:SF1">
    <property type="entry name" value="LYSINE-RICH NUCLEOLAR PROTEIN 1"/>
    <property type="match status" value="1"/>
</dbReference>
<feature type="compositionally biased region" description="Basic and acidic residues" evidence="1">
    <location>
        <begin position="96"/>
        <end position="114"/>
    </location>
</feature>
<feature type="compositionally biased region" description="Basic residues" evidence="1">
    <location>
        <begin position="223"/>
        <end position="237"/>
    </location>
</feature>
<reference evidence="3" key="2">
    <citation type="submission" date="2016-06" db="EMBL/GenBank/DDBJ databases">
        <title>The genome of a short-lived fish provides insights into sex chromosome evolution and the genetic control of aging.</title>
        <authorList>
            <person name="Reichwald K."/>
            <person name="Felder M."/>
            <person name="Petzold A."/>
            <person name="Koch P."/>
            <person name="Groth M."/>
            <person name="Platzer M."/>
        </authorList>
    </citation>
    <scope>NUCLEOTIDE SEQUENCE</scope>
    <source>
        <tissue evidence="3">Brain</tissue>
    </source>
</reference>
<evidence type="ECO:0000256" key="1">
    <source>
        <dbReference type="SAM" id="MobiDB-lite"/>
    </source>
</evidence>
<feature type="compositionally biased region" description="Basic and acidic residues" evidence="1">
    <location>
        <begin position="238"/>
        <end position="258"/>
    </location>
</feature>
<dbReference type="EMBL" id="HAEE01000457">
    <property type="protein sequence ID" value="SBR20473.1"/>
    <property type="molecule type" value="Transcribed_RNA"/>
</dbReference>
<protein>
    <submittedName>
        <fullName evidence="3">Chromosome 16 open reading frame 88</fullName>
    </submittedName>
</protein>
<proteinExistence type="predicted"/>
<feature type="compositionally biased region" description="Basic and acidic residues" evidence="1">
    <location>
        <begin position="190"/>
        <end position="204"/>
    </location>
</feature>
<accession>A0A1A8JKM3</accession>
<sequence>MEEDNCEENLKQKKKKQKKKASHHESEIGTTEVKKEKKCKKVKMVAKEEEGLNESGEHKEKKKIKKKRKVDSNFVKEAIDEEKTMSKKKKKTRLANNDKKLENIQIVVKEEKVEKRKKLKDPPIQNETESKTEEEQIQKDEIPKKGKKIKSDDLTGNPEQSGNVKKKKKKKDRLLTAEDAFTTKTKRKLKVEENGTKSEEPEKGKLKKKKEGLTDGLEETEKSKKKRETKVVKILKKYKNDDEKETFPEKEKVTDEGKPKKKKKRIKEKPGTISVEDVNEEETEPKKKRKKAKADEESRENYVTMSADAQIKKGKKNKTVLKVKKIDPAAKKIKEERKDSYSEENDLQVSIVDVVFLSKKNGNTDEIDINQERRKALQMEIDVASQPKKTTKPMGLGQWSTAQFDDSDQQQKFLRLMGGFKKGFQPAVGTSGGGGMALGKDAQQRLQQGLMGEFERAHSRRMDFSKKGAGLGFNAPPNKKFFIDVNASRSIRFDD</sequence>
<feature type="region of interest" description="Disordered" evidence="1">
    <location>
        <begin position="1"/>
        <end position="316"/>
    </location>
</feature>
<feature type="compositionally biased region" description="Basic residues" evidence="1">
    <location>
        <begin position="12"/>
        <end position="22"/>
    </location>
</feature>
<dbReference type="EMBL" id="HAED01021415">
    <property type="protein sequence ID" value="SBR08104.1"/>
    <property type="molecule type" value="Transcribed_RNA"/>
</dbReference>
<feature type="compositionally biased region" description="Basic and acidic residues" evidence="1">
    <location>
        <begin position="45"/>
        <end position="59"/>
    </location>
</feature>
<feature type="domain" description="Small acidic protein-like" evidence="2">
    <location>
        <begin position="399"/>
        <end position="472"/>
    </location>
</feature>
<dbReference type="PANTHER" id="PTHR22426">
    <property type="entry name" value="ARGININE_SERINE-RICH COILED-COIL PROTEIN 2"/>
    <property type="match status" value="1"/>
</dbReference>
<dbReference type="Pfam" id="PF15477">
    <property type="entry name" value="SMAP"/>
    <property type="match status" value="1"/>
</dbReference>
<dbReference type="InterPro" id="IPR028124">
    <property type="entry name" value="SMAP_dom"/>
</dbReference>
<feature type="compositionally biased region" description="Basic and acidic residues" evidence="1">
    <location>
        <begin position="128"/>
        <end position="153"/>
    </location>
</feature>
<name>A0A1A8JKM3_NOTKU</name>
<reference evidence="3" key="1">
    <citation type="submission" date="2016-05" db="EMBL/GenBank/DDBJ databases">
        <authorList>
            <person name="Lavstsen T."/>
            <person name="Jespersen J.S."/>
        </authorList>
    </citation>
    <scope>NUCLEOTIDE SEQUENCE</scope>
    <source>
        <tissue evidence="3">Brain</tissue>
    </source>
</reference>
<organism evidence="3">
    <name type="scientific">Nothobranchius kuhntae</name>
    <name type="common">Beira killifish</name>
    <dbReference type="NCBI Taxonomy" id="321403"/>
    <lineage>
        <taxon>Eukaryota</taxon>
        <taxon>Metazoa</taxon>
        <taxon>Chordata</taxon>
        <taxon>Craniata</taxon>
        <taxon>Vertebrata</taxon>
        <taxon>Euteleostomi</taxon>
        <taxon>Actinopterygii</taxon>
        <taxon>Neopterygii</taxon>
        <taxon>Teleostei</taxon>
        <taxon>Neoteleostei</taxon>
        <taxon>Acanthomorphata</taxon>
        <taxon>Ovalentaria</taxon>
        <taxon>Atherinomorphae</taxon>
        <taxon>Cyprinodontiformes</taxon>
        <taxon>Nothobranchiidae</taxon>
        <taxon>Nothobranchius</taxon>
    </lineage>
</organism>
<feature type="compositionally biased region" description="Basic residues" evidence="1">
    <location>
        <begin position="60"/>
        <end position="69"/>
    </location>
</feature>
<dbReference type="AlphaFoldDB" id="A0A1A8JKM3"/>
<evidence type="ECO:0000313" key="3">
    <source>
        <dbReference type="EMBL" id="SBR20473.1"/>
    </source>
</evidence>
<evidence type="ECO:0000259" key="2">
    <source>
        <dbReference type="Pfam" id="PF15477"/>
    </source>
</evidence>
<feature type="compositionally biased region" description="Basic and acidic residues" evidence="1">
    <location>
        <begin position="23"/>
        <end position="35"/>
    </location>
</feature>